<accession>A0A517NYE9</accession>
<dbReference type="OrthoDB" id="5508967at2"/>
<dbReference type="RefSeq" id="WP_145419866.1">
    <property type="nucleotide sequence ID" value="NZ_CP036526.1"/>
</dbReference>
<reference evidence="1 2" key="1">
    <citation type="submission" date="2019-02" db="EMBL/GenBank/DDBJ databases">
        <title>Deep-cultivation of Planctomycetes and their phenomic and genomic characterization uncovers novel biology.</title>
        <authorList>
            <person name="Wiegand S."/>
            <person name="Jogler M."/>
            <person name="Boedeker C."/>
            <person name="Pinto D."/>
            <person name="Vollmers J."/>
            <person name="Rivas-Marin E."/>
            <person name="Kohn T."/>
            <person name="Peeters S.H."/>
            <person name="Heuer A."/>
            <person name="Rast P."/>
            <person name="Oberbeckmann S."/>
            <person name="Bunk B."/>
            <person name="Jeske O."/>
            <person name="Meyerdierks A."/>
            <person name="Storesund J.E."/>
            <person name="Kallscheuer N."/>
            <person name="Luecker S."/>
            <person name="Lage O.M."/>
            <person name="Pohl T."/>
            <person name="Merkel B.J."/>
            <person name="Hornburger P."/>
            <person name="Mueller R.-W."/>
            <person name="Bruemmer F."/>
            <person name="Labrenz M."/>
            <person name="Spormann A.M."/>
            <person name="Op den Camp H."/>
            <person name="Overmann J."/>
            <person name="Amann R."/>
            <person name="Jetten M.S.M."/>
            <person name="Mascher T."/>
            <person name="Medema M.H."/>
            <person name="Devos D.P."/>
            <person name="Kaster A.-K."/>
            <person name="Ovreas L."/>
            <person name="Rohde M."/>
            <person name="Galperin M.Y."/>
            <person name="Jogler C."/>
        </authorList>
    </citation>
    <scope>NUCLEOTIDE SEQUENCE [LARGE SCALE GENOMIC DNA]</scope>
    <source>
        <strain evidence="1 2">K23_9</strain>
    </source>
</reference>
<evidence type="ECO:0000313" key="1">
    <source>
        <dbReference type="EMBL" id="QDT12143.1"/>
    </source>
</evidence>
<dbReference type="EMBL" id="CP036526">
    <property type="protein sequence ID" value="QDT12143.1"/>
    <property type="molecule type" value="Genomic_DNA"/>
</dbReference>
<gene>
    <name evidence="1" type="ORF">K239x_41510</name>
</gene>
<dbReference type="AlphaFoldDB" id="A0A517NYE9"/>
<sequence>MGTKNLVYGCLLGGIVVLVLQFQSQPLPQDQIVPVTPVAARLEMQPEPEDASRMEHAEHLPLRQSQAGEQHRSIPVGDLRQLLKHSIGDAKFRAPTVSELGTFERLFARTLRSNVIDSMLFSSWKSAGWQLHQCNDDVLVISELPSRRTGRGIYAVRLGFTSDLVLQAPHRFYDQGSGIIARTLFEEHSVSAAAWNTVHRRQVDLAHCEENFINAFSAAIVNCNRQAKILQLHGFDARKNDLDSRASSVKLIVSDGTKFPRRHIVRATANLKTELGAGHVLLFPSEIDVLGGTLNSQARHLRSLGSHGFLHVEMEKAFRQSLIDSPRLRSDFINSFRSMQSIR</sequence>
<name>A0A517NYE9_9BACT</name>
<keyword evidence="2" id="KW-1185">Reference proteome</keyword>
<organism evidence="1 2">
    <name type="scientific">Stieleria marina</name>
    <dbReference type="NCBI Taxonomy" id="1930275"/>
    <lineage>
        <taxon>Bacteria</taxon>
        <taxon>Pseudomonadati</taxon>
        <taxon>Planctomycetota</taxon>
        <taxon>Planctomycetia</taxon>
        <taxon>Pirellulales</taxon>
        <taxon>Pirellulaceae</taxon>
        <taxon>Stieleria</taxon>
    </lineage>
</organism>
<protein>
    <submittedName>
        <fullName evidence="1">Uncharacterized protein</fullName>
    </submittedName>
</protein>
<dbReference type="Proteomes" id="UP000319817">
    <property type="component" value="Chromosome"/>
</dbReference>
<proteinExistence type="predicted"/>
<evidence type="ECO:0000313" key="2">
    <source>
        <dbReference type="Proteomes" id="UP000319817"/>
    </source>
</evidence>